<comment type="catalytic activity">
    <reaction evidence="7">
        <text>a long-chain fatty acid + ATP + CoA = a long-chain fatty acyl-CoA + AMP + diphosphate</text>
        <dbReference type="Rhea" id="RHEA:15421"/>
        <dbReference type="ChEBI" id="CHEBI:30616"/>
        <dbReference type="ChEBI" id="CHEBI:33019"/>
        <dbReference type="ChEBI" id="CHEBI:57287"/>
        <dbReference type="ChEBI" id="CHEBI:57560"/>
        <dbReference type="ChEBI" id="CHEBI:83139"/>
        <dbReference type="ChEBI" id="CHEBI:456215"/>
        <dbReference type="EC" id="6.2.1.3"/>
    </reaction>
</comment>
<dbReference type="InterPro" id="IPR042099">
    <property type="entry name" value="ANL_N_sf"/>
</dbReference>
<organism evidence="11 12">
    <name type="scientific">Dermatophagoides farinae</name>
    <name type="common">American house dust mite</name>
    <dbReference type="NCBI Taxonomy" id="6954"/>
    <lineage>
        <taxon>Eukaryota</taxon>
        <taxon>Metazoa</taxon>
        <taxon>Ecdysozoa</taxon>
        <taxon>Arthropoda</taxon>
        <taxon>Chelicerata</taxon>
        <taxon>Arachnida</taxon>
        <taxon>Acari</taxon>
        <taxon>Acariformes</taxon>
        <taxon>Sarcoptiformes</taxon>
        <taxon>Astigmata</taxon>
        <taxon>Psoroptidia</taxon>
        <taxon>Analgoidea</taxon>
        <taxon>Pyroglyphidae</taxon>
        <taxon>Dermatophagoidinae</taxon>
        <taxon>Dermatophagoides</taxon>
    </lineage>
</organism>
<keyword evidence="3" id="KW-0547">Nucleotide-binding</keyword>
<keyword evidence="4" id="KW-0276">Fatty acid metabolism</keyword>
<keyword evidence="8" id="KW-0472">Membrane</keyword>
<evidence type="ECO:0000256" key="7">
    <source>
        <dbReference type="ARBA" id="ARBA00036813"/>
    </source>
</evidence>
<keyword evidence="5" id="KW-0067">ATP-binding</keyword>
<dbReference type="PANTHER" id="PTHR43272:SF83">
    <property type="entry name" value="ACYL-COA SYNTHETASE LONG-CHAIN, ISOFORM J"/>
    <property type="match status" value="1"/>
</dbReference>
<evidence type="ECO:0000256" key="2">
    <source>
        <dbReference type="ARBA" id="ARBA00022598"/>
    </source>
</evidence>
<reference evidence="10" key="3">
    <citation type="journal article" date="2021" name="World Allergy Organ. J.">
        <title>Chromosome-level assembly of Dermatophagoides farinae genome and transcriptome reveals two novel allergens Der f 37 and Der f 39.</title>
        <authorList>
            <person name="Chen J."/>
            <person name="Cai Z."/>
            <person name="Fan D."/>
            <person name="Hu J."/>
            <person name="Hou Y."/>
            <person name="He Y."/>
            <person name="Zhang Z."/>
            <person name="Zhao Z."/>
            <person name="Gao P."/>
            <person name="Hu W."/>
            <person name="Sun J."/>
            <person name="Li J."/>
            <person name="Ji K."/>
        </authorList>
    </citation>
    <scope>NUCLEOTIDE SEQUENCE</scope>
    <source>
        <strain evidence="10">JKM2019</strain>
    </source>
</reference>
<dbReference type="InterPro" id="IPR000873">
    <property type="entry name" value="AMP-dep_synth/lig_dom"/>
</dbReference>
<dbReference type="Gene3D" id="3.40.50.12780">
    <property type="entry name" value="N-terminal domain of ligase-like"/>
    <property type="match status" value="1"/>
</dbReference>
<evidence type="ECO:0000256" key="5">
    <source>
        <dbReference type="ARBA" id="ARBA00022840"/>
    </source>
</evidence>
<evidence type="ECO:0000256" key="3">
    <source>
        <dbReference type="ARBA" id="ARBA00022741"/>
    </source>
</evidence>
<dbReference type="EMBL" id="ASGP02000001">
    <property type="protein sequence ID" value="KAH9526072.1"/>
    <property type="molecule type" value="Genomic_DNA"/>
</dbReference>
<dbReference type="PANTHER" id="PTHR43272">
    <property type="entry name" value="LONG-CHAIN-FATTY-ACID--COA LIGASE"/>
    <property type="match status" value="1"/>
</dbReference>
<reference evidence="11" key="1">
    <citation type="submission" date="2013-05" db="EMBL/GenBank/DDBJ databases">
        <authorList>
            <person name="Yim A.K.Y."/>
            <person name="Chan T.F."/>
            <person name="Ji K.M."/>
            <person name="Liu X.Y."/>
            <person name="Zhou J.W."/>
            <person name="Li R.Q."/>
            <person name="Yang K.Y."/>
            <person name="Li J."/>
            <person name="Li M."/>
            <person name="Law P.T.W."/>
            <person name="Wu Y.L."/>
            <person name="Cai Z.L."/>
            <person name="Qin H."/>
            <person name="Bao Y."/>
            <person name="Leung R.K.K."/>
            <person name="Ng P.K.S."/>
            <person name="Zou J."/>
            <person name="Zhong X.J."/>
            <person name="Ran P.X."/>
            <person name="Zhong N.S."/>
            <person name="Liu Z.G."/>
            <person name="Tsui S.K.W."/>
        </authorList>
    </citation>
    <scope>NUCLEOTIDE SEQUENCE</scope>
    <source>
        <strain evidence="11">Derf</strain>
        <tissue evidence="11">Whole organism</tissue>
    </source>
</reference>
<dbReference type="Pfam" id="PF00501">
    <property type="entry name" value="AMP-binding"/>
    <property type="match status" value="1"/>
</dbReference>
<feature type="domain" description="AMP-dependent synthetase/ligase" evidence="9">
    <location>
        <begin position="144"/>
        <end position="556"/>
    </location>
</feature>
<dbReference type="GO" id="GO:0005783">
    <property type="term" value="C:endoplasmic reticulum"/>
    <property type="evidence" value="ECO:0007669"/>
    <property type="project" value="TreeGrafter"/>
</dbReference>
<keyword evidence="8" id="KW-0812">Transmembrane</keyword>
<keyword evidence="8" id="KW-1133">Transmembrane helix</keyword>
<dbReference type="GO" id="GO:0005886">
    <property type="term" value="C:plasma membrane"/>
    <property type="evidence" value="ECO:0007669"/>
    <property type="project" value="TreeGrafter"/>
</dbReference>
<proteinExistence type="inferred from homology"/>
<evidence type="ECO:0000256" key="8">
    <source>
        <dbReference type="SAM" id="Phobius"/>
    </source>
</evidence>
<dbReference type="OrthoDB" id="1700726at2759"/>
<accession>A0A922I623</accession>
<evidence type="ECO:0000313" key="12">
    <source>
        <dbReference type="Proteomes" id="UP000790347"/>
    </source>
</evidence>
<comment type="similarity">
    <text evidence="1">Belongs to the ATP-dependent AMP-binding enzyme family.</text>
</comment>
<dbReference type="GO" id="GO:0005524">
    <property type="term" value="F:ATP binding"/>
    <property type="evidence" value="ECO:0007669"/>
    <property type="project" value="UniProtKB-KW"/>
</dbReference>
<reference evidence="11" key="4">
    <citation type="journal article" date="2022" name="Res Sq">
        <title>Comparative Genomics Reveals Insights into the Divergent Evolution of Astigmatic Mites and Household Pest Adaptations.</title>
        <authorList>
            <person name="Xiong Q."/>
            <person name="Wan A.T.-Y."/>
            <person name="Liu X.-Y."/>
            <person name="Fung C.S.-H."/>
            <person name="Xiao X."/>
            <person name="Malainual N."/>
            <person name="Hou J."/>
            <person name="Wang L."/>
            <person name="Wang M."/>
            <person name="Yang K."/>
            <person name="Cui Y."/>
            <person name="Leung E."/>
            <person name="Nong W."/>
            <person name="Shin S.-K."/>
            <person name="Au S."/>
            <person name="Jeong K.Y."/>
            <person name="Chew F.T."/>
            <person name="Hui J."/>
            <person name="Leung T.F."/>
            <person name="Tungtrongchitr A."/>
            <person name="Zhong N."/>
            <person name="Liu Z."/>
            <person name="Tsui S."/>
        </authorList>
    </citation>
    <scope>NUCLEOTIDE SEQUENCE</scope>
    <source>
        <strain evidence="11">Derf</strain>
        <tissue evidence="11">Whole organism</tissue>
    </source>
</reference>
<dbReference type="EC" id="6.2.1.3" evidence="6"/>
<keyword evidence="4" id="KW-0443">Lipid metabolism</keyword>
<dbReference type="InterPro" id="IPR020845">
    <property type="entry name" value="AMP-binding_CS"/>
</dbReference>
<dbReference type="GO" id="GO:0090433">
    <property type="term" value="F:palmitoyl-CoA ligase activity"/>
    <property type="evidence" value="ECO:0007669"/>
    <property type="project" value="TreeGrafter"/>
</dbReference>
<protein>
    <recommendedName>
        <fullName evidence="6">long-chain-fatty-acid--CoA ligase</fullName>
        <ecNumber evidence="6">6.2.1.3</ecNumber>
    </recommendedName>
</protein>
<dbReference type="GO" id="GO:0005811">
    <property type="term" value="C:lipid droplet"/>
    <property type="evidence" value="ECO:0007669"/>
    <property type="project" value="TreeGrafter"/>
</dbReference>
<name>A0A922I623_DERFA</name>
<evidence type="ECO:0000259" key="9">
    <source>
        <dbReference type="Pfam" id="PF00501"/>
    </source>
</evidence>
<dbReference type="EMBL" id="SDOV01000005">
    <property type="protein sequence ID" value="KAH7640573.1"/>
    <property type="molecule type" value="Genomic_DNA"/>
</dbReference>
<sequence length="754" mass="85163">MALSLVEFLVVIVVNIVKSVVYVYTFFTIPIYYLLEKPWKTLKMAGMCGANFIKRGRFIRQNGIPESLSNAEYLEFEHDVPIPHHPLMKCNTITEAIYARSELYPNDLPSIGYRQILEEEIQHDQSGNPIKIDGKVLRKYKLSNYKWVTYGDFLEQVEAINRGLYAVGFKKHDPIAIYSETGFDFMISMIASGKAGALIVTVFHTLTDQGLIHALNQTKVKIIFVSFELVDRVHGFVKNCPHLKTIIYYEGPKKQKIPTFDSNIKVYTLNEIKNLGRLDKYRHIESKCLEPDDLFGVMFTSGTTGIPKGVKITQRQMKEAAMTIGKVVRDVIMTGPSHTYIAYLPQAHVLEFSIELFLFLGGVKVGYATPFTLNESAPGLAKGQICDLQLLKPTVMISVPLVLDRMQKEIYNKLQKRTPFSKAIFDYLIDYKAHWISKGYSTPIVNRLLCSKVQEQFGGNLQYMVVGGAPLAYDLQKRIKCALNVTLIQGYGSTETSGGVFSMDFKDLSYGRIGSPLNGVRVRVVNWYEGNYFIDDKPNPRGELIIGGKMISSGYLDLEEATRDAFFDSDGFHWFITGDIAEIHSDGTFSIIDRKKDIVKLANGEFISLGKIEAILKSSCYVDNICIVPNATLNCLAALVVPNFMSIKTLEKQQFESSNGLISNANNIQHDHPEIIKILHEDIIAVGIRQRLKSIELPSIISLCNEIWAPDNDLLTAAMKLKRANIIKHYNNDLQRMWSTLQTNPEKIRVQVKK</sequence>
<evidence type="ECO:0000256" key="6">
    <source>
        <dbReference type="ARBA" id="ARBA00026121"/>
    </source>
</evidence>
<gene>
    <name evidence="11" type="primary">ACSL4_1</name>
    <name evidence="11" type="ORF">DERF_000190</name>
    <name evidence="10" type="ORF">HUG17_8042</name>
</gene>
<reference evidence="10" key="2">
    <citation type="submission" date="2020-06" db="EMBL/GenBank/DDBJ databases">
        <authorList>
            <person name="Ji K."/>
            <person name="Li J."/>
        </authorList>
    </citation>
    <scope>NUCLEOTIDE SEQUENCE</scope>
    <source>
        <strain evidence="10">JKM2019</strain>
        <tissue evidence="10">Whole body</tissue>
    </source>
</reference>
<feature type="transmembrane region" description="Helical" evidence="8">
    <location>
        <begin position="12"/>
        <end position="35"/>
    </location>
</feature>
<evidence type="ECO:0000313" key="10">
    <source>
        <dbReference type="EMBL" id="KAH7640573.1"/>
    </source>
</evidence>
<keyword evidence="12" id="KW-1185">Reference proteome</keyword>
<evidence type="ECO:0000256" key="1">
    <source>
        <dbReference type="ARBA" id="ARBA00006432"/>
    </source>
</evidence>
<dbReference type="GO" id="GO:0030182">
    <property type="term" value="P:neuron differentiation"/>
    <property type="evidence" value="ECO:0007669"/>
    <property type="project" value="TreeGrafter"/>
</dbReference>
<keyword evidence="2 11" id="KW-0436">Ligase</keyword>
<dbReference type="AlphaFoldDB" id="A0A922I623"/>
<dbReference type="PROSITE" id="PS00455">
    <property type="entry name" value="AMP_BINDING"/>
    <property type="match status" value="1"/>
</dbReference>
<comment type="caution">
    <text evidence="11">The sequence shown here is derived from an EMBL/GenBank/DDBJ whole genome shotgun (WGS) entry which is preliminary data.</text>
</comment>
<dbReference type="SUPFAM" id="SSF56801">
    <property type="entry name" value="Acetyl-CoA synthetase-like"/>
    <property type="match status" value="1"/>
</dbReference>
<dbReference type="Proteomes" id="UP000828236">
    <property type="component" value="Unassembled WGS sequence"/>
</dbReference>
<dbReference type="GO" id="GO:0035336">
    <property type="term" value="P:long-chain fatty-acyl-CoA metabolic process"/>
    <property type="evidence" value="ECO:0007669"/>
    <property type="project" value="TreeGrafter"/>
</dbReference>
<dbReference type="Proteomes" id="UP000790347">
    <property type="component" value="Unassembled WGS sequence"/>
</dbReference>
<evidence type="ECO:0000256" key="4">
    <source>
        <dbReference type="ARBA" id="ARBA00022832"/>
    </source>
</evidence>
<evidence type="ECO:0000313" key="11">
    <source>
        <dbReference type="EMBL" id="KAH9526072.1"/>
    </source>
</evidence>